<dbReference type="RefSeq" id="WP_098514412.1">
    <property type="nucleotide sequence ID" value="NZ_JBIAKZ010000027.1"/>
</dbReference>
<dbReference type="EMBL" id="PDJK01000002">
    <property type="protein sequence ID" value="PFG50737.1"/>
    <property type="molecule type" value="Genomic_DNA"/>
</dbReference>
<dbReference type="Pfam" id="PF01557">
    <property type="entry name" value="FAA_hydrolase"/>
    <property type="match status" value="1"/>
</dbReference>
<protein>
    <submittedName>
        <fullName evidence="2">2-keto-4-pentenoate hydratase/2-oxohepta-3-ene-1,7-dioic acid hydratase in catechol pathway</fullName>
    </submittedName>
</protein>
<sequence length="315" mass="34410">MKLVTFTRGPVPEVGVLDGGDHVVALRPAYADLLRSRGIEAAQADALSETIFRDMVTFIGFGEWGKDEARAAAGHADGGPHRLPLFEVTLRAPLQPVALRDCIAFETHLKNFYENINRAEIPPAFYEIPVYYKGNPSTVVGPGEDVPWPHYSQEWDYELELGVVIGPSAHNVTKAEAESHIYGLTCFNDFSARDVLRKEISIGLGPAKAKDFATGIGPWLVTRDEIDDLYDLEMVARVNGEEWSHGNSGQIHWSFADIITRMADSEPLRAGEIFGSGTVAFGCGLELGKYLEPGDVVELEITGLGVLRNRVVSGA</sequence>
<keyword evidence="3" id="KW-1185">Reference proteome</keyword>
<evidence type="ECO:0000259" key="1">
    <source>
        <dbReference type="Pfam" id="PF01557"/>
    </source>
</evidence>
<dbReference type="PANTHER" id="PTHR43211:SF1">
    <property type="entry name" value="BLL6422 PROTEIN"/>
    <property type="match status" value="1"/>
</dbReference>
<dbReference type="SUPFAM" id="SSF56529">
    <property type="entry name" value="FAH"/>
    <property type="match status" value="1"/>
</dbReference>
<dbReference type="GO" id="GO:0003824">
    <property type="term" value="F:catalytic activity"/>
    <property type="evidence" value="ECO:0007669"/>
    <property type="project" value="InterPro"/>
</dbReference>
<reference evidence="2 3" key="1">
    <citation type="submission" date="2017-10" db="EMBL/GenBank/DDBJ databases">
        <title>Sequencing the genomes of 1000 actinobacteria strains.</title>
        <authorList>
            <person name="Klenk H.-P."/>
        </authorList>
    </citation>
    <scope>NUCLEOTIDE SEQUENCE [LARGE SCALE GENOMIC DNA]</scope>
    <source>
        <strain evidence="2 3">DSM 46092</strain>
    </source>
</reference>
<gene>
    <name evidence="2" type="ORF">ATK36_5984</name>
</gene>
<accession>A0A2A9FGZ7</accession>
<feature type="domain" description="Fumarylacetoacetase-like C-terminal" evidence="1">
    <location>
        <begin position="110"/>
        <end position="312"/>
    </location>
</feature>
<evidence type="ECO:0000313" key="3">
    <source>
        <dbReference type="Proteomes" id="UP000243542"/>
    </source>
</evidence>
<dbReference type="AlphaFoldDB" id="A0A2A9FGZ7"/>
<name>A0A2A9FGZ7_9PSEU</name>
<dbReference type="PANTHER" id="PTHR43211">
    <property type="entry name" value="FUMARYLACETOACETATE HYDROLASE"/>
    <property type="match status" value="1"/>
</dbReference>
<dbReference type="Proteomes" id="UP000243542">
    <property type="component" value="Unassembled WGS sequence"/>
</dbReference>
<proteinExistence type="predicted"/>
<dbReference type="Gene3D" id="3.90.850.10">
    <property type="entry name" value="Fumarylacetoacetase-like, C-terminal domain"/>
    <property type="match status" value="1"/>
</dbReference>
<organism evidence="2 3">
    <name type="scientific">Amycolatopsis sulphurea</name>
    <dbReference type="NCBI Taxonomy" id="76022"/>
    <lineage>
        <taxon>Bacteria</taxon>
        <taxon>Bacillati</taxon>
        <taxon>Actinomycetota</taxon>
        <taxon>Actinomycetes</taxon>
        <taxon>Pseudonocardiales</taxon>
        <taxon>Pseudonocardiaceae</taxon>
        <taxon>Amycolatopsis</taxon>
    </lineage>
</organism>
<dbReference type="InterPro" id="IPR011234">
    <property type="entry name" value="Fumarylacetoacetase-like_C"/>
</dbReference>
<dbReference type="InterPro" id="IPR036663">
    <property type="entry name" value="Fumarylacetoacetase_C_sf"/>
</dbReference>
<comment type="caution">
    <text evidence="2">The sequence shown here is derived from an EMBL/GenBank/DDBJ whole genome shotgun (WGS) entry which is preliminary data.</text>
</comment>
<evidence type="ECO:0000313" key="2">
    <source>
        <dbReference type="EMBL" id="PFG50737.1"/>
    </source>
</evidence>